<evidence type="ECO:0000256" key="1">
    <source>
        <dbReference type="SAM" id="MobiDB-lite"/>
    </source>
</evidence>
<protein>
    <submittedName>
        <fullName evidence="2">Uncharacterized protein</fullName>
    </submittedName>
</protein>
<feature type="region of interest" description="Disordered" evidence="1">
    <location>
        <begin position="283"/>
        <end position="536"/>
    </location>
</feature>
<proteinExistence type="predicted"/>
<dbReference type="PANTHER" id="PTHR38703">
    <property type="entry name" value="CHROMOSOME 8, WHOLE GENOME SHOTGUN SEQUENCE"/>
    <property type="match status" value="1"/>
</dbReference>
<reference evidence="2 3" key="1">
    <citation type="submission" date="2019-10" db="EMBL/GenBank/DDBJ databases">
        <authorList>
            <person name="Palmer J.M."/>
        </authorList>
    </citation>
    <scope>NUCLEOTIDE SEQUENCE [LARGE SCALE GENOMIC DNA]</scope>
    <source>
        <strain evidence="2 3">TWF696</strain>
    </source>
</reference>
<feature type="compositionally biased region" description="Polar residues" evidence="1">
    <location>
        <begin position="526"/>
        <end position="536"/>
    </location>
</feature>
<dbReference type="EMBL" id="JAVHNQ010000005">
    <property type="protein sequence ID" value="KAK6346834.1"/>
    <property type="molecule type" value="Genomic_DNA"/>
</dbReference>
<evidence type="ECO:0000313" key="2">
    <source>
        <dbReference type="EMBL" id="KAK6346834.1"/>
    </source>
</evidence>
<organism evidence="2 3">
    <name type="scientific">Orbilia brochopaga</name>
    <dbReference type="NCBI Taxonomy" id="3140254"/>
    <lineage>
        <taxon>Eukaryota</taxon>
        <taxon>Fungi</taxon>
        <taxon>Dikarya</taxon>
        <taxon>Ascomycota</taxon>
        <taxon>Pezizomycotina</taxon>
        <taxon>Orbiliomycetes</taxon>
        <taxon>Orbiliales</taxon>
        <taxon>Orbiliaceae</taxon>
        <taxon>Orbilia</taxon>
    </lineage>
</organism>
<dbReference type="PANTHER" id="PTHR38703:SF1">
    <property type="entry name" value="ALLERGEN"/>
    <property type="match status" value="1"/>
</dbReference>
<comment type="caution">
    <text evidence="2">The sequence shown here is derived from an EMBL/GenBank/DDBJ whole genome shotgun (WGS) entry which is preliminary data.</text>
</comment>
<sequence length="536" mass="59382">MHSPKHAHRDTVTESPHYGHSRKNSVDVKQETRPAVYHELIEEKEHESVTHAVDREIHQHHHQIYIQPVTERIVEDEKHIHRTAPVEHRTRHHGKDREVASALAQERGQFRNTYYVVPASPTTSSHNTLVGEHIHHHVHNIIQPVIERQRVVPHIVHTTVPIHEHIEHEPYIHKGTVLPAITLDEFLKRGYSLDGSKQPSGGASVVYEGKEVPPVNNSNTAGNHVPRGRGYYANSIRGGSPIDAYEAYTGRKEASPVAYDRTTATATVNGRYDNRARSPAAVSLNKGHGRYGNGVQGASPPRAYSPVDNPRATAAGLRVPGVPATDGYRNDVRGSPNKVYAPYTARKESPPVTVQKPIVPRLQVPDEHGGYASVTRGASPTGSYSRQRDASPVATNRAAASALQVPGGLGGRGGSTRGVSPAASATSFRKNSYPPSEMAKSRRKSAESSRDTDTESRAARSVYREKEREDKKAREEKGREKEKQREAEKTSEKEKKENRDESVSPTSKKHSWLSLLNPRHKERSSAENSPPRKNSK</sequence>
<feature type="compositionally biased region" description="Polar residues" evidence="1">
    <location>
        <begin position="423"/>
        <end position="434"/>
    </location>
</feature>
<accession>A0AAV9UR43</accession>
<keyword evidence="3" id="KW-1185">Reference proteome</keyword>
<feature type="compositionally biased region" description="Basic and acidic residues" evidence="1">
    <location>
        <begin position="444"/>
        <end position="502"/>
    </location>
</feature>
<name>A0AAV9UR43_9PEZI</name>
<feature type="region of interest" description="Disordered" evidence="1">
    <location>
        <begin position="197"/>
        <end position="226"/>
    </location>
</feature>
<dbReference type="Proteomes" id="UP001375240">
    <property type="component" value="Unassembled WGS sequence"/>
</dbReference>
<feature type="compositionally biased region" description="Polar residues" evidence="1">
    <location>
        <begin position="376"/>
        <end position="385"/>
    </location>
</feature>
<evidence type="ECO:0000313" key="3">
    <source>
        <dbReference type="Proteomes" id="UP001375240"/>
    </source>
</evidence>
<feature type="compositionally biased region" description="Gly residues" evidence="1">
    <location>
        <begin position="407"/>
        <end position="416"/>
    </location>
</feature>
<dbReference type="AlphaFoldDB" id="A0AAV9UR43"/>
<feature type="region of interest" description="Disordered" evidence="1">
    <location>
        <begin position="1"/>
        <end position="30"/>
    </location>
</feature>
<gene>
    <name evidence="2" type="ORF">TWF696_006941</name>
</gene>